<evidence type="ECO:0000256" key="1">
    <source>
        <dbReference type="SAM" id="Phobius"/>
    </source>
</evidence>
<dbReference type="AlphaFoldDB" id="A0A402BC12"/>
<dbReference type="RefSeq" id="WP_126629094.1">
    <property type="nucleotide sequence ID" value="NZ_BIFT01000001.1"/>
</dbReference>
<dbReference type="OrthoDB" id="3526606at2"/>
<dbReference type="EMBL" id="BIFT01000001">
    <property type="protein sequence ID" value="GCE28923.1"/>
    <property type="molecule type" value="Genomic_DNA"/>
</dbReference>
<keyword evidence="3" id="KW-1185">Reference proteome</keyword>
<evidence type="ECO:0000313" key="2">
    <source>
        <dbReference type="EMBL" id="GCE28923.1"/>
    </source>
</evidence>
<keyword evidence="1" id="KW-0812">Transmembrane</keyword>
<dbReference type="Proteomes" id="UP000287171">
    <property type="component" value="Unassembled WGS sequence"/>
</dbReference>
<sequence length="181" mass="20438">MQAGLVQCPLCRRVDAVQKVSAIMAGSETYRLYIKNGSVPVSPDEASPAHQFGQVTLSEQLAFPEQHYGALTLLFLAFGAVLTPITAVMSWFAYQAAHQHPTTEHIASMNMDIFMLVCCLIIATILFLMRARRLARERPKRDRAWTIWNTLYYCHRDDTVFAAENPRIMAKANNMRALLGY</sequence>
<feature type="transmembrane region" description="Helical" evidence="1">
    <location>
        <begin position="68"/>
        <end position="93"/>
    </location>
</feature>
<protein>
    <submittedName>
        <fullName evidence="2">Uncharacterized protein</fullName>
    </submittedName>
</protein>
<proteinExistence type="predicted"/>
<organism evidence="2 3">
    <name type="scientific">Dictyobacter alpinus</name>
    <dbReference type="NCBI Taxonomy" id="2014873"/>
    <lineage>
        <taxon>Bacteria</taxon>
        <taxon>Bacillati</taxon>
        <taxon>Chloroflexota</taxon>
        <taxon>Ktedonobacteria</taxon>
        <taxon>Ktedonobacterales</taxon>
        <taxon>Dictyobacteraceae</taxon>
        <taxon>Dictyobacter</taxon>
    </lineage>
</organism>
<accession>A0A402BC12</accession>
<keyword evidence="1" id="KW-1133">Transmembrane helix</keyword>
<keyword evidence="1" id="KW-0472">Membrane</keyword>
<name>A0A402BC12_9CHLR</name>
<reference evidence="3" key="1">
    <citation type="submission" date="2018-12" db="EMBL/GenBank/DDBJ databases">
        <title>Tengunoibacter tsumagoiensis gen. nov., sp. nov., Dictyobacter kobayashii sp. nov., D. alpinus sp. nov., and D. joshuensis sp. nov. and description of Dictyobacteraceae fam. nov. within the order Ktedonobacterales isolated from Tengu-no-mugimeshi.</title>
        <authorList>
            <person name="Wang C.M."/>
            <person name="Zheng Y."/>
            <person name="Sakai Y."/>
            <person name="Toyoda A."/>
            <person name="Minakuchi Y."/>
            <person name="Abe K."/>
            <person name="Yokota A."/>
            <person name="Yabe S."/>
        </authorList>
    </citation>
    <scope>NUCLEOTIDE SEQUENCE [LARGE SCALE GENOMIC DNA]</scope>
    <source>
        <strain evidence="3">Uno16</strain>
    </source>
</reference>
<comment type="caution">
    <text evidence="2">The sequence shown here is derived from an EMBL/GenBank/DDBJ whole genome shotgun (WGS) entry which is preliminary data.</text>
</comment>
<evidence type="ECO:0000313" key="3">
    <source>
        <dbReference type="Proteomes" id="UP000287171"/>
    </source>
</evidence>
<feature type="transmembrane region" description="Helical" evidence="1">
    <location>
        <begin position="113"/>
        <end position="131"/>
    </location>
</feature>
<gene>
    <name evidence="2" type="ORF">KDA_44070</name>
</gene>